<dbReference type="Proteomes" id="UP000615687">
    <property type="component" value="Unassembled WGS sequence"/>
</dbReference>
<feature type="region of interest" description="Disordered" evidence="1">
    <location>
        <begin position="117"/>
        <end position="139"/>
    </location>
</feature>
<reference evidence="3 4" key="1">
    <citation type="submission" date="2020-09" db="EMBL/GenBank/DDBJ databases">
        <title>The genome sequence of type strain Labrenzia polysiphoniae KACC 19711.</title>
        <authorList>
            <person name="Liu Y."/>
        </authorList>
    </citation>
    <scope>NUCLEOTIDE SEQUENCE [LARGE SCALE GENOMIC DNA]</scope>
    <source>
        <strain evidence="3 4">KACC 19711</strain>
    </source>
</reference>
<dbReference type="Pfam" id="PF10016">
    <property type="entry name" value="DUF2259"/>
    <property type="match status" value="1"/>
</dbReference>
<evidence type="ECO:0000313" key="3">
    <source>
        <dbReference type="EMBL" id="MBD8876533.1"/>
    </source>
</evidence>
<keyword evidence="2" id="KW-0732">Signal</keyword>
<accession>A0ABR9CAA6</accession>
<evidence type="ECO:0000256" key="2">
    <source>
        <dbReference type="SAM" id="SignalP"/>
    </source>
</evidence>
<sequence>MAFLTHLRGLACQAVLLLAATPVAVAGDYADVEILGFSDEGFRFAFEQYGVQAGSGVPYSDIFVIDVPTDSWFKPSPFRLKEEIDVAYEVPDEKLDATREKNLSRAVETLANSRISGRGRTVGHNPVTEIGSDPHQLTVNPRLIVPPADNPMQFSLEEYPLPSGDCASYGADTRGFRLTLSFEGSERVLNDDTSLPSSRGCPLRYRIERAITYYPAARPPVFAVLVLMETHGFEGPDGRYLAITGQF</sequence>
<dbReference type="EMBL" id="JACYXJ010000003">
    <property type="protein sequence ID" value="MBD8876533.1"/>
    <property type="molecule type" value="Genomic_DNA"/>
</dbReference>
<proteinExistence type="predicted"/>
<dbReference type="RefSeq" id="WP_192108984.1">
    <property type="nucleotide sequence ID" value="NZ_JACYXJ010000003.1"/>
</dbReference>
<feature type="signal peptide" evidence="2">
    <location>
        <begin position="1"/>
        <end position="26"/>
    </location>
</feature>
<evidence type="ECO:0000256" key="1">
    <source>
        <dbReference type="SAM" id="MobiDB-lite"/>
    </source>
</evidence>
<gene>
    <name evidence="3" type="ORF">IG617_09570</name>
</gene>
<keyword evidence="4" id="KW-1185">Reference proteome</keyword>
<name>A0ABR9CAA6_9HYPH</name>
<protein>
    <submittedName>
        <fullName evidence="3">DUF2259 domain-containing protein</fullName>
    </submittedName>
</protein>
<evidence type="ECO:0000313" key="4">
    <source>
        <dbReference type="Proteomes" id="UP000615687"/>
    </source>
</evidence>
<organism evidence="3 4">
    <name type="scientific">Roseibium polysiphoniae</name>
    <dbReference type="NCBI Taxonomy" id="2571221"/>
    <lineage>
        <taxon>Bacteria</taxon>
        <taxon>Pseudomonadati</taxon>
        <taxon>Pseudomonadota</taxon>
        <taxon>Alphaproteobacteria</taxon>
        <taxon>Hyphomicrobiales</taxon>
        <taxon>Stappiaceae</taxon>
        <taxon>Roseibium</taxon>
    </lineage>
</organism>
<dbReference type="InterPro" id="IPR018725">
    <property type="entry name" value="DUF2259_secreted"/>
</dbReference>
<feature type="chain" id="PRO_5047288561" evidence="2">
    <location>
        <begin position="27"/>
        <end position="247"/>
    </location>
</feature>
<comment type="caution">
    <text evidence="3">The sequence shown here is derived from an EMBL/GenBank/DDBJ whole genome shotgun (WGS) entry which is preliminary data.</text>
</comment>